<dbReference type="SUPFAM" id="SSF52540">
    <property type="entry name" value="P-loop containing nucleoside triphosphate hydrolases"/>
    <property type="match status" value="1"/>
</dbReference>
<dbReference type="InterPro" id="IPR039421">
    <property type="entry name" value="Type_1_exporter"/>
</dbReference>
<dbReference type="InterPro" id="IPR011527">
    <property type="entry name" value="ABC1_TM_dom"/>
</dbReference>
<organism evidence="12 13">
    <name type="scientific">Herbaspirillum rubrisubalbicans</name>
    <dbReference type="NCBI Taxonomy" id="80842"/>
    <lineage>
        <taxon>Bacteria</taxon>
        <taxon>Pseudomonadati</taxon>
        <taxon>Pseudomonadota</taxon>
        <taxon>Betaproteobacteria</taxon>
        <taxon>Burkholderiales</taxon>
        <taxon>Oxalobacteraceae</taxon>
        <taxon>Herbaspirillum</taxon>
    </lineage>
</organism>
<dbReference type="GO" id="GO:0140359">
    <property type="term" value="F:ABC-type transporter activity"/>
    <property type="evidence" value="ECO:0007669"/>
    <property type="project" value="InterPro"/>
</dbReference>
<proteinExistence type="predicted"/>
<dbReference type="PROSITE" id="PS00211">
    <property type="entry name" value="ABC_TRANSPORTER_1"/>
    <property type="match status" value="1"/>
</dbReference>
<dbReference type="Pfam" id="PF00005">
    <property type="entry name" value="ABC_tran"/>
    <property type="match status" value="1"/>
</dbReference>
<dbReference type="Proteomes" id="UP000269199">
    <property type="component" value="Chromosome"/>
</dbReference>
<dbReference type="EMBL" id="CP024996">
    <property type="protein sequence ID" value="AYR24493.1"/>
    <property type="molecule type" value="Genomic_DNA"/>
</dbReference>
<dbReference type="GO" id="GO:0016887">
    <property type="term" value="F:ATP hydrolysis activity"/>
    <property type="evidence" value="ECO:0007669"/>
    <property type="project" value="InterPro"/>
</dbReference>
<dbReference type="GO" id="GO:0005524">
    <property type="term" value="F:ATP binding"/>
    <property type="evidence" value="ECO:0007669"/>
    <property type="project" value="UniProtKB-KW"/>
</dbReference>
<dbReference type="Gene3D" id="3.40.50.300">
    <property type="entry name" value="P-loop containing nucleotide triphosphate hydrolases"/>
    <property type="match status" value="1"/>
</dbReference>
<dbReference type="InterPro" id="IPR003593">
    <property type="entry name" value="AAA+_ATPase"/>
</dbReference>
<sequence length="555" mass="61133">MSLFRYLLASARWQLPVAFGASLAGGFSSAALVAMINQALHAPREALLTMGWRFLALALAVLLLRSLSQTMFMRMGQQAKAQLRQRLTRQITQASFRQLEARGPAKGTSILAQDLDAIVLLFIGLPNLLMQGSVIAGCLIYLGVLSWQVLAFALVSVALGAVGFHQANSRALFHLRGSRKREDELLRHFRALFDGAKELKLHAQRREQFLDTSIMPSIEAARVQRTRGYVFHAIATTWGNFIFFAFIGIVLFVLTRVLTIDSVAMSGYAMIFLYMILPIEAVLSAVPSLSSARVALERIDQISTELPPEDAGISAAAAPMRQIAMHGVTHSYYRERENGIFALGPIDLDFRPGELVFLVGGNGSGKTTLAKLLVGLYAPEEGVISLNGERVGPHNLGTYRAQFSAVFSDFHLFESLVGLPPEGLDDNARLLLDQLQLQHKVAIEDGHFSTTALSQGQRKRLALLVAYLEDRPFYVFDEWAADQDPGFKDVFYKTLLPALRARGKTVLVISHDDRYFDCADRCIRLDYGQLAPMERSRSAAQTDAGPAPGLQPVVV</sequence>
<feature type="transmembrane region" description="Helical" evidence="9">
    <location>
        <begin position="266"/>
        <end position="286"/>
    </location>
</feature>
<dbReference type="InterPro" id="IPR036640">
    <property type="entry name" value="ABC1_TM_sf"/>
</dbReference>
<evidence type="ECO:0000259" key="10">
    <source>
        <dbReference type="PROSITE" id="PS50893"/>
    </source>
</evidence>
<keyword evidence="7 9" id="KW-0472">Membrane</keyword>
<dbReference type="SMART" id="SM00382">
    <property type="entry name" value="AAA"/>
    <property type="match status" value="1"/>
</dbReference>
<evidence type="ECO:0000256" key="4">
    <source>
        <dbReference type="ARBA" id="ARBA00022741"/>
    </source>
</evidence>
<evidence type="ECO:0000313" key="12">
    <source>
        <dbReference type="EMBL" id="AYR24493.1"/>
    </source>
</evidence>
<keyword evidence="5" id="KW-0067">ATP-binding</keyword>
<dbReference type="PROSITE" id="PS50929">
    <property type="entry name" value="ABC_TM1F"/>
    <property type="match status" value="1"/>
</dbReference>
<name>A0AAD0U715_9BURK</name>
<keyword evidence="2" id="KW-1003">Cell membrane</keyword>
<dbReference type="InterPro" id="IPR005898">
    <property type="entry name" value="Cyc_pep_transpt_SyrD/YojI"/>
</dbReference>
<protein>
    <submittedName>
        <fullName evidence="12">Cyclic peptide export ABC transporter</fullName>
    </submittedName>
</protein>
<evidence type="ECO:0000256" key="7">
    <source>
        <dbReference type="ARBA" id="ARBA00023136"/>
    </source>
</evidence>
<dbReference type="NCBIfam" id="TIGR01194">
    <property type="entry name" value="cyc_pep_trnsptr"/>
    <property type="match status" value="1"/>
</dbReference>
<feature type="domain" description="ABC transmembrane type-1" evidence="11">
    <location>
        <begin position="18"/>
        <end position="291"/>
    </location>
</feature>
<evidence type="ECO:0000256" key="9">
    <source>
        <dbReference type="SAM" id="Phobius"/>
    </source>
</evidence>
<feature type="domain" description="ABC transporter" evidence="10">
    <location>
        <begin position="323"/>
        <end position="552"/>
    </location>
</feature>
<dbReference type="PANTHER" id="PTHR24221:SF654">
    <property type="entry name" value="ATP-BINDING CASSETTE SUB-FAMILY B MEMBER 6"/>
    <property type="match status" value="1"/>
</dbReference>
<dbReference type="GO" id="GO:1904680">
    <property type="term" value="F:peptide transmembrane transporter activity"/>
    <property type="evidence" value="ECO:0007669"/>
    <property type="project" value="InterPro"/>
</dbReference>
<evidence type="ECO:0000256" key="8">
    <source>
        <dbReference type="SAM" id="MobiDB-lite"/>
    </source>
</evidence>
<evidence type="ECO:0000256" key="6">
    <source>
        <dbReference type="ARBA" id="ARBA00022989"/>
    </source>
</evidence>
<accession>A0AAD0U715</accession>
<dbReference type="InterPro" id="IPR017871">
    <property type="entry name" value="ABC_transporter-like_CS"/>
</dbReference>
<keyword evidence="3 9" id="KW-0812">Transmembrane</keyword>
<feature type="transmembrane region" description="Helical" evidence="9">
    <location>
        <begin position="229"/>
        <end position="254"/>
    </location>
</feature>
<dbReference type="GO" id="GO:0005886">
    <property type="term" value="C:plasma membrane"/>
    <property type="evidence" value="ECO:0007669"/>
    <property type="project" value="UniProtKB-SubCell"/>
</dbReference>
<feature type="region of interest" description="Disordered" evidence="8">
    <location>
        <begin position="536"/>
        <end position="555"/>
    </location>
</feature>
<evidence type="ECO:0000256" key="2">
    <source>
        <dbReference type="ARBA" id="ARBA00022475"/>
    </source>
</evidence>
<dbReference type="Gene3D" id="1.20.1560.10">
    <property type="entry name" value="ABC transporter type 1, transmembrane domain"/>
    <property type="match status" value="1"/>
</dbReference>
<evidence type="ECO:0000256" key="3">
    <source>
        <dbReference type="ARBA" id="ARBA00022692"/>
    </source>
</evidence>
<feature type="transmembrane region" description="Helical" evidence="9">
    <location>
        <begin position="149"/>
        <end position="167"/>
    </location>
</feature>
<reference evidence="12 13" key="1">
    <citation type="submission" date="2017-11" db="EMBL/GenBank/DDBJ databases">
        <title>Complete genome sequence of Herbaspirillum rubrisubalbicans DSM 11543.</title>
        <authorList>
            <person name="Chen M."/>
            <person name="An Q."/>
        </authorList>
    </citation>
    <scope>NUCLEOTIDE SEQUENCE [LARGE SCALE GENOMIC DNA]</scope>
    <source>
        <strain evidence="12 13">DSM 11543</strain>
    </source>
</reference>
<dbReference type="AlphaFoldDB" id="A0AAD0U715"/>
<dbReference type="PANTHER" id="PTHR24221">
    <property type="entry name" value="ATP-BINDING CASSETTE SUB-FAMILY B"/>
    <property type="match status" value="1"/>
</dbReference>
<evidence type="ECO:0000256" key="5">
    <source>
        <dbReference type="ARBA" id="ARBA00022840"/>
    </source>
</evidence>
<comment type="subcellular location">
    <subcellularLocation>
        <location evidence="1">Cell membrane</location>
        <topology evidence="1">Multi-pass membrane protein</topology>
    </subcellularLocation>
</comment>
<dbReference type="PROSITE" id="PS50893">
    <property type="entry name" value="ABC_TRANSPORTER_2"/>
    <property type="match status" value="1"/>
</dbReference>
<dbReference type="InterPro" id="IPR003439">
    <property type="entry name" value="ABC_transporter-like_ATP-bd"/>
</dbReference>
<dbReference type="GO" id="GO:0015833">
    <property type="term" value="P:peptide transport"/>
    <property type="evidence" value="ECO:0007669"/>
    <property type="project" value="InterPro"/>
</dbReference>
<keyword evidence="6 9" id="KW-1133">Transmembrane helix</keyword>
<dbReference type="RefSeq" id="WP_061790396.1">
    <property type="nucleotide sequence ID" value="NZ_CP024996.1"/>
</dbReference>
<evidence type="ECO:0000256" key="1">
    <source>
        <dbReference type="ARBA" id="ARBA00004651"/>
    </source>
</evidence>
<gene>
    <name evidence="12" type="ORF">RC54_11895</name>
</gene>
<feature type="transmembrane region" description="Helical" evidence="9">
    <location>
        <begin position="46"/>
        <end position="64"/>
    </location>
</feature>
<keyword evidence="4" id="KW-0547">Nucleotide-binding</keyword>
<evidence type="ECO:0000313" key="13">
    <source>
        <dbReference type="Proteomes" id="UP000269199"/>
    </source>
</evidence>
<dbReference type="InterPro" id="IPR027417">
    <property type="entry name" value="P-loop_NTPase"/>
</dbReference>
<dbReference type="SUPFAM" id="SSF90123">
    <property type="entry name" value="ABC transporter transmembrane region"/>
    <property type="match status" value="1"/>
</dbReference>
<evidence type="ECO:0000259" key="11">
    <source>
        <dbReference type="PROSITE" id="PS50929"/>
    </source>
</evidence>
<feature type="transmembrane region" description="Helical" evidence="9">
    <location>
        <begin position="118"/>
        <end position="143"/>
    </location>
</feature>
<dbReference type="GO" id="GO:0034040">
    <property type="term" value="F:ATPase-coupled lipid transmembrane transporter activity"/>
    <property type="evidence" value="ECO:0007669"/>
    <property type="project" value="TreeGrafter"/>
</dbReference>